<proteinExistence type="predicted"/>
<dbReference type="Proteomes" id="UP000295132">
    <property type="component" value="Unassembled WGS sequence"/>
</dbReference>
<dbReference type="EMBL" id="SMYO01000005">
    <property type="protein sequence ID" value="TDK61736.1"/>
    <property type="molecule type" value="Genomic_DNA"/>
</dbReference>
<reference evidence="1 2" key="1">
    <citation type="submission" date="2019-03" db="EMBL/GenBank/DDBJ databases">
        <title>Bacillus niacini sp. nov. a Nicotinate-Metabolizing Mesophile Isolated from Soil.</title>
        <authorList>
            <person name="Zhang G."/>
        </authorList>
    </citation>
    <scope>NUCLEOTIDE SEQUENCE [LARGE SCALE GENOMIC DNA]</scope>
    <source>
        <strain evidence="1 2">WN066</strain>
    </source>
</reference>
<sequence length="187" mass="22430">MKLNLMKIFDGYVRNYHTLNLTRHHGKHSFTMTEIEYFSRLGSMLGYYPFTEDTCNASYRPMDLTWWDNYDGEYWYDFILHLERENHFKKDYETLEKLFDEREYVPENVIGIITVPNINRMNELMKQAQVMCKIENALLIFRTNSTDNKKGYFNEVYAFLLNTKSIVDNKKAIVNEIAGTFYMELEV</sequence>
<protein>
    <submittedName>
        <fullName evidence="1">Uncharacterized protein</fullName>
    </submittedName>
</protein>
<evidence type="ECO:0000313" key="1">
    <source>
        <dbReference type="EMBL" id="TDK61736.1"/>
    </source>
</evidence>
<organism evidence="1 2">
    <name type="scientific">Bacillus salipaludis</name>
    <dbReference type="NCBI Taxonomy" id="2547811"/>
    <lineage>
        <taxon>Bacteria</taxon>
        <taxon>Bacillati</taxon>
        <taxon>Bacillota</taxon>
        <taxon>Bacilli</taxon>
        <taxon>Bacillales</taxon>
        <taxon>Bacillaceae</taxon>
        <taxon>Bacillus</taxon>
    </lineage>
</organism>
<accession>A0A4R5VSK1</accession>
<dbReference type="AlphaFoldDB" id="A0A4R5VSK1"/>
<name>A0A4R5VSK1_9BACI</name>
<comment type="caution">
    <text evidence="1">The sequence shown here is derived from an EMBL/GenBank/DDBJ whole genome shotgun (WGS) entry which is preliminary data.</text>
</comment>
<gene>
    <name evidence="1" type="ORF">E2K98_12670</name>
</gene>
<evidence type="ECO:0000313" key="2">
    <source>
        <dbReference type="Proteomes" id="UP000295132"/>
    </source>
</evidence>
<dbReference type="RefSeq" id="WP_133334563.1">
    <property type="nucleotide sequence ID" value="NZ_SMYO01000005.1"/>
</dbReference>